<accession>A0A0N0IAP9</accession>
<dbReference type="PROSITE" id="PS00041">
    <property type="entry name" value="HTH_ARAC_FAMILY_1"/>
    <property type="match status" value="1"/>
</dbReference>
<keyword evidence="2" id="KW-0238">DNA-binding</keyword>
<name>A0A0N0IAP9_9GAMM</name>
<dbReference type="SUPFAM" id="SSF46689">
    <property type="entry name" value="Homeodomain-like"/>
    <property type="match status" value="1"/>
</dbReference>
<reference evidence="5 6" key="1">
    <citation type="submission" date="2015-07" db="EMBL/GenBank/DDBJ databases">
        <title>ATOL: Assembling a taxonomically balanced genome-scale reconstruction of the evolutionary history of the Enterobacteriaceae.</title>
        <authorList>
            <person name="Plunkett G.III."/>
            <person name="Neeno-Eckwall E.C."/>
            <person name="Glasner J.D."/>
            <person name="Perna N.T."/>
        </authorList>
    </citation>
    <scope>NUCLEOTIDE SEQUENCE [LARGE SCALE GENOMIC DNA]</scope>
    <source>
        <strain evidence="5 6">ATCC 35017</strain>
    </source>
</reference>
<dbReference type="EMBL" id="LGAA01000015">
    <property type="protein sequence ID" value="KPD03120.1"/>
    <property type="molecule type" value="Genomic_DNA"/>
</dbReference>
<dbReference type="Gene3D" id="1.10.10.60">
    <property type="entry name" value="Homeodomain-like"/>
    <property type="match status" value="1"/>
</dbReference>
<dbReference type="InterPro" id="IPR020449">
    <property type="entry name" value="Tscrpt_reg_AraC-type_HTH"/>
</dbReference>
<evidence type="ECO:0000313" key="6">
    <source>
        <dbReference type="Proteomes" id="UP000053226"/>
    </source>
</evidence>
<dbReference type="RefSeq" id="WP_053907922.1">
    <property type="nucleotide sequence ID" value="NZ_CAWMUS010000015.1"/>
</dbReference>
<dbReference type="PROSITE" id="PS01124">
    <property type="entry name" value="HTH_ARAC_FAMILY_2"/>
    <property type="match status" value="1"/>
</dbReference>
<feature type="domain" description="HTH araC/xylS-type" evidence="4">
    <location>
        <begin position="172"/>
        <end position="270"/>
    </location>
</feature>
<gene>
    <name evidence="5" type="ORF">M992_1423</name>
</gene>
<protein>
    <submittedName>
        <fullName evidence="5">Type III secretion thermoregulatory protein</fullName>
    </submittedName>
</protein>
<dbReference type="InterPro" id="IPR054015">
    <property type="entry name" value="ExsA-like_N"/>
</dbReference>
<dbReference type="Pfam" id="PF22200">
    <property type="entry name" value="ExsA_N"/>
    <property type="match status" value="1"/>
</dbReference>
<dbReference type="GO" id="GO:0003700">
    <property type="term" value="F:DNA-binding transcription factor activity"/>
    <property type="evidence" value="ECO:0007669"/>
    <property type="project" value="InterPro"/>
</dbReference>
<dbReference type="OrthoDB" id="9023142at2"/>
<dbReference type="SMART" id="SM00342">
    <property type="entry name" value="HTH_ARAC"/>
    <property type="match status" value="1"/>
</dbReference>
<evidence type="ECO:0000256" key="2">
    <source>
        <dbReference type="ARBA" id="ARBA00023125"/>
    </source>
</evidence>
<dbReference type="Pfam" id="PF12833">
    <property type="entry name" value="HTH_18"/>
    <property type="match status" value="1"/>
</dbReference>
<organism evidence="5 6">
    <name type="scientific">Moellerella wisconsensis ATCC 35017</name>
    <dbReference type="NCBI Taxonomy" id="1354267"/>
    <lineage>
        <taxon>Bacteria</taxon>
        <taxon>Pseudomonadati</taxon>
        <taxon>Pseudomonadota</taxon>
        <taxon>Gammaproteobacteria</taxon>
        <taxon>Enterobacterales</taxon>
        <taxon>Morganellaceae</taxon>
        <taxon>Moellerella</taxon>
    </lineage>
</organism>
<evidence type="ECO:0000256" key="3">
    <source>
        <dbReference type="ARBA" id="ARBA00023163"/>
    </source>
</evidence>
<dbReference type="AlphaFoldDB" id="A0A0N0IAP9"/>
<dbReference type="PANTHER" id="PTHR43280:SF2">
    <property type="entry name" value="HTH-TYPE TRANSCRIPTIONAL REGULATOR EXSA"/>
    <property type="match status" value="1"/>
</dbReference>
<keyword evidence="6" id="KW-1185">Reference proteome</keyword>
<sequence length="272" mass="31604">MKINDDKNDNYISKLHFYETNNHAIINKSSKGLLIVTKGSIIWQAPASTTQVNENDIIYLKQGTYALQSKEKESELLWIPLNDNFLRDYLNKYGDILSEIKRCDESLSDVIKFTNTPLLLETCHSLLSFLTHDCPEALINLRLSELMLLLSYSDKGSELMSNLRQLSNRQAERLQIFMENNYLKEWKLNEFSKEFGMGLTTFKELFNSVYATSPRAWISEKRIMYAHQLLINTDMSIVEISMEAGFSSQSYFTQSYRKRFGYTPSRSRNTSD</sequence>
<keyword evidence="3" id="KW-0804">Transcription</keyword>
<dbReference type="PANTHER" id="PTHR43280">
    <property type="entry name" value="ARAC-FAMILY TRANSCRIPTIONAL REGULATOR"/>
    <property type="match status" value="1"/>
</dbReference>
<dbReference type="InterPro" id="IPR009057">
    <property type="entry name" value="Homeodomain-like_sf"/>
</dbReference>
<dbReference type="PRINTS" id="PR00032">
    <property type="entry name" value="HTHARAC"/>
</dbReference>
<evidence type="ECO:0000256" key="1">
    <source>
        <dbReference type="ARBA" id="ARBA00023015"/>
    </source>
</evidence>
<dbReference type="InterPro" id="IPR018060">
    <property type="entry name" value="HTH_AraC"/>
</dbReference>
<keyword evidence="1" id="KW-0805">Transcription regulation</keyword>
<evidence type="ECO:0000313" key="5">
    <source>
        <dbReference type="EMBL" id="KPD03120.1"/>
    </source>
</evidence>
<dbReference type="GO" id="GO:0043565">
    <property type="term" value="F:sequence-specific DNA binding"/>
    <property type="evidence" value="ECO:0007669"/>
    <property type="project" value="InterPro"/>
</dbReference>
<proteinExistence type="predicted"/>
<dbReference type="Proteomes" id="UP000053226">
    <property type="component" value="Unassembled WGS sequence"/>
</dbReference>
<comment type="caution">
    <text evidence="5">The sequence shown here is derived from an EMBL/GenBank/DDBJ whole genome shotgun (WGS) entry which is preliminary data.</text>
</comment>
<evidence type="ECO:0000259" key="4">
    <source>
        <dbReference type="PROSITE" id="PS01124"/>
    </source>
</evidence>
<dbReference type="InterPro" id="IPR018062">
    <property type="entry name" value="HTH_AraC-typ_CS"/>
</dbReference>